<organism evidence="5 6">
    <name type="scientific">Joostella atrarenae</name>
    <dbReference type="NCBI Taxonomy" id="679257"/>
    <lineage>
        <taxon>Bacteria</taxon>
        <taxon>Pseudomonadati</taxon>
        <taxon>Bacteroidota</taxon>
        <taxon>Flavobacteriia</taxon>
        <taxon>Flavobacteriales</taxon>
        <taxon>Flavobacteriaceae</taxon>
        <taxon>Joostella</taxon>
    </lineage>
</organism>
<feature type="transmembrane region" description="Helical" evidence="3">
    <location>
        <begin position="66"/>
        <end position="88"/>
    </location>
</feature>
<evidence type="ECO:0000256" key="3">
    <source>
        <dbReference type="SAM" id="Phobius"/>
    </source>
</evidence>
<dbReference type="PROSITE" id="PS50005">
    <property type="entry name" value="TPR"/>
    <property type="match status" value="1"/>
</dbReference>
<dbReference type="PANTHER" id="PTHR22550">
    <property type="entry name" value="SPORE GERMINATION PROTEIN"/>
    <property type="match status" value="1"/>
</dbReference>
<dbReference type="SUPFAM" id="SSF48452">
    <property type="entry name" value="TPR-like"/>
    <property type="match status" value="1"/>
</dbReference>
<feature type="compositionally biased region" description="Basic and acidic residues" evidence="2">
    <location>
        <begin position="495"/>
        <end position="527"/>
    </location>
</feature>
<name>A0ABS9J566_9FLAO</name>
<keyword evidence="1" id="KW-0802">TPR repeat</keyword>
<gene>
    <name evidence="5" type="ORF">JM658_12045</name>
</gene>
<protein>
    <submittedName>
        <fullName evidence="5">VWA domain-containing protein</fullName>
    </submittedName>
</protein>
<feature type="repeat" description="TPR" evidence="1">
    <location>
        <begin position="410"/>
        <end position="443"/>
    </location>
</feature>
<feature type="region of interest" description="Disordered" evidence="2">
    <location>
        <begin position="462"/>
        <end position="540"/>
    </location>
</feature>
<dbReference type="InterPro" id="IPR050768">
    <property type="entry name" value="UPF0353/GerABKA_families"/>
</dbReference>
<dbReference type="Gene3D" id="1.25.40.10">
    <property type="entry name" value="Tetratricopeptide repeat domain"/>
    <property type="match status" value="1"/>
</dbReference>
<evidence type="ECO:0000256" key="1">
    <source>
        <dbReference type="PROSITE-ProRule" id="PRU00339"/>
    </source>
</evidence>
<dbReference type="InterPro" id="IPR011990">
    <property type="entry name" value="TPR-like_helical_dom_sf"/>
</dbReference>
<dbReference type="SMART" id="SM00028">
    <property type="entry name" value="TPR"/>
    <property type="match status" value="1"/>
</dbReference>
<reference evidence="5 6" key="1">
    <citation type="submission" date="2021-01" db="EMBL/GenBank/DDBJ databases">
        <title>Genome sequencing of Joostella atrarenae M1-2 (= KCTC 23194).</title>
        <authorList>
            <person name="Zakaria M.R."/>
            <person name="Lam M.Q."/>
            <person name="Chong C.S."/>
        </authorList>
    </citation>
    <scope>NUCLEOTIDE SEQUENCE [LARGE SCALE GENOMIC DNA]</scope>
    <source>
        <strain evidence="5 6">M1-2</strain>
    </source>
</reference>
<evidence type="ECO:0000313" key="5">
    <source>
        <dbReference type="EMBL" id="MCF8715557.1"/>
    </source>
</evidence>
<keyword evidence="3" id="KW-1133">Transmembrane helix</keyword>
<sequence length="574" mass="65031">MYKDLFPINWSDFHFLRPQFLWLLVAVLVLVIISLIAMRQEMKWKKIIAPHLRKYVISKGSNTAKFWMHMLLLFTMAFGILALAGPTWKKVEVPGQKLETPMVVLLDLSQSMMAEDIQPNRLERAKFKIQDLIKYNPRARMALVGFAGTAHTIVPLTKDYEIVKSHVEGLKPSTMPFPGSDLNAALVLGDSLTQVTKAPGTIVLFSDDFSEKERMILNNFVRESKNKVIILPMNTVGGSEIPSPNSRYNIKDSKGEPVRSFLDANIMASLQAIEGIDVQTLTLDDSDVELIAKRISKNLVFNEKPEEKEDDWRDAGLLLVVPMAFCMLLWYRKGWVLYGLVFVLLTSCNSETSFQDLWYTEDYQGQRLSDAGDYKAAAEAYKDPLRKGVAYFKDEDYESAITAFSKDTTAVGSYNLGLAYFKNGDYAAAQYAFGMAAEMDPTMDAAVANNNMLQKMLPGTDKMSAENAEESAGEQKAKNERNEDMEDLSGGGQEATKEDMKKKRKEENVDTDIRKGKELDEVPDDVKASMQQQNKDKVLMRKVDDDPTLFLQRKFKYQVKKYNIKPKSTDETEW</sequence>
<dbReference type="EMBL" id="JAETXX010000008">
    <property type="protein sequence ID" value="MCF8715557.1"/>
    <property type="molecule type" value="Genomic_DNA"/>
</dbReference>
<feature type="transmembrane region" description="Helical" evidence="3">
    <location>
        <begin position="20"/>
        <end position="38"/>
    </location>
</feature>
<dbReference type="Pfam" id="PF13519">
    <property type="entry name" value="VWA_2"/>
    <property type="match status" value="1"/>
</dbReference>
<keyword evidence="3" id="KW-0812">Transmembrane</keyword>
<dbReference type="SUPFAM" id="SSF53300">
    <property type="entry name" value="vWA-like"/>
    <property type="match status" value="1"/>
</dbReference>
<dbReference type="InterPro" id="IPR036465">
    <property type="entry name" value="vWFA_dom_sf"/>
</dbReference>
<dbReference type="SMART" id="SM00327">
    <property type="entry name" value="VWA"/>
    <property type="match status" value="1"/>
</dbReference>
<feature type="domain" description="VWFA" evidence="4">
    <location>
        <begin position="99"/>
        <end position="274"/>
    </location>
</feature>
<evidence type="ECO:0000259" key="4">
    <source>
        <dbReference type="SMART" id="SM00327"/>
    </source>
</evidence>
<dbReference type="Gene3D" id="3.40.50.410">
    <property type="entry name" value="von Willebrand factor, type A domain"/>
    <property type="match status" value="1"/>
</dbReference>
<dbReference type="PANTHER" id="PTHR22550:SF14">
    <property type="entry name" value="VWFA DOMAIN-CONTAINING PROTEIN"/>
    <property type="match status" value="1"/>
</dbReference>
<accession>A0ABS9J566</accession>
<evidence type="ECO:0000313" key="6">
    <source>
        <dbReference type="Proteomes" id="UP000829517"/>
    </source>
</evidence>
<dbReference type="RefSeq" id="WP_236959523.1">
    <property type="nucleotide sequence ID" value="NZ_JAETXX010000008.1"/>
</dbReference>
<dbReference type="InterPro" id="IPR002035">
    <property type="entry name" value="VWF_A"/>
</dbReference>
<proteinExistence type="predicted"/>
<dbReference type="Proteomes" id="UP000829517">
    <property type="component" value="Unassembled WGS sequence"/>
</dbReference>
<keyword evidence="3" id="KW-0472">Membrane</keyword>
<feature type="compositionally biased region" description="Basic and acidic residues" evidence="2">
    <location>
        <begin position="473"/>
        <end position="482"/>
    </location>
</feature>
<evidence type="ECO:0000256" key="2">
    <source>
        <dbReference type="SAM" id="MobiDB-lite"/>
    </source>
</evidence>
<comment type="caution">
    <text evidence="5">The sequence shown here is derived from an EMBL/GenBank/DDBJ whole genome shotgun (WGS) entry which is preliminary data.</text>
</comment>
<keyword evidence="6" id="KW-1185">Reference proteome</keyword>
<dbReference type="InterPro" id="IPR019734">
    <property type="entry name" value="TPR_rpt"/>
</dbReference>